<reference evidence="2" key="1">
    <citation type="journal article" date="2017" name="Gigascience">
        <title>The genome draft of coconut (Cocos nucifera).</title>
        <authorList>
            <person name="Xiao Y."/>
            <person name="Xu P."/>
            <person name="Fan H."/>
            <person name="Baudouin L."/>
            <person name="Xia W."/>
            <person name="Bocs S."/>
            <person name="Xu J."/>
            <person name="Li Q."/>
            <person name="Guo A."/>
            <person name="Zhou L."/>
            <person name="Li J."/>
            <person name="Wu Y."/>
            <person name="Ma Z."/>
            <person name="Armero A."/>
            <person name="Issali A.E."/>
            <person name="Liu N."/>
            <person name="Peng M."/>
            <person name="Yang Y."/>
        </authorList>
    </citation>
    <scope>NUCLEOTIDE SEQUENCE</scope>
    <source>
        <tissue evidence="2">Spear leaf of Hainan Tall coconut</tissue>
    </source>
</reference>
<name>A0A8K0IUK2_COCNU</name>
<feature type="compositionally biased region" description="Polar residues" evidence="1">
    <location>
        <begin position="15"/>
        <end position="33"/>
    </location>
</feature>
<evidence type="ECO:0000256" key="1">
    <source>
        <dbReference type="SAM" id="MobiDB-lite"/>
    </source>
</evidence>
<organism evidence="2 3">
    <name type="scientific">Cocos nucifera</name>
    <name type="common">Coconut palm</name>
    <dbReference type="NCBI Taxonomy" id="13894"/>
    <lineage>
        <taxon>Eukaryota</taxon>
        <taxon>Viridiplantae</taxon>
        <taxon>Streptophyta</taxon>
        <taxon>Embryophyta</taxon>
        <taxon>Tracheophyta</taxon>
        <taxon>Spermatophyta</taxon>
        <taxon>Magnoliopsida</taxon>
        <taxon>Liliopsida</taxon>
        <taxon>Arecaceae</taxon>
        <taxon>Arecoideae</taxon>
        <taxon>Cocoseae</taxon>
        <taxon>Attaleinae</taxon>
        <taxon>Cocos</taxon>
    </lineage>
</organism>
<comment type="caution">
    <text evidence="2">The sequence shown here is derived from an EMBL/GenBank/DDBJ whole genome shotgun (WGS) entry which is preliminary data.</text>
</comment>
<feature type="compositionally biased region" description="Pro residues" evidence="1">
    <location>
        <begin position="1"/>
        <end position="10"/>
    </location>
</feature>
<gene>
    <name evidence="2" type="ORF">COCNU_14G000760</name>
</gene>
<dbReference type="AlphaFoldDB" id="A0A8K0IUK2"/>
<feature type="region of interest" description="Disordered" evidence="1">
    <location>
        <begin position="1"/>
        <end position="126"/>
    </location>
</feature>
<feature type="compositionally biased region" description="Polar residues" evidence="1">
    <location>
        <begin position="62"/>
        <end position="72"/>
    </location>
</feature>
<dbReference type="Proteomes" id="UP000797356">
    <property type="component" value="Chromosome 14"/>
</dbReference>
<protein>
    <submittedName>
        <fullName evidence="2">Uncharacterized protein</fullName>
    </submittedName>
</protein>
<sequence>MLRPSCPAPPHLGQHPTQNPSRTISRPAQNPTYSKTLTLASPSSTSSQSQPLTRASGHGWTSRCSGGATSHASRGRFLIPELSIRSAPIPDHQIPNRDESFRRSRPLPLRRNQSKTKNTRKRSRGR</sequence>
<dbReference type="EMBL" id="CM017885">
    <property type="protein sequence ID" value="KAG1367608.1"/>
    <property type="molecule type" value="Genomic_DNA"/>
</dbReference>
<evidence type="ECO:0000313" key="3">
    <source>
        <dbReference type="Proteomes" id="UP000797356"/>
    </source>
</evidence>
<feature type="compositionally biased region" description="Basic residues" evidence="1">
    <location>
        <begin position="112"/>
        <end position="126"/>
    </location>
</feature>
<reference evidence="2" key="2">
    <citation type="submission" date="2019-07" db="EMBL/GenBank/DDBJ databases">
        <authorList>
            <person name="Yang Y."/>
            <person name="Bocs S."/>
            <person name="Baudouin L."/>
        </authorList>
    </citation>
    <scope>NUCLEOTIDE SEQUENCE</scope>
    <source>
        <tissue evidence="2">Spear leaf of Hainan Tall coconut</tissue>
    </source>
</reference>
<feature type="compositionally biased region" description="Low complexity" evidence="1">
    <location>
        <begin position="34"/>
        <end position="53"/>
    </location>
</feature>
<keyword evidence="3" id="KW-1185">Reference proteome</keyword>
<evidence type="ECO:0000313" key="2">
    <source>
        <dbReference type="EMBL" id="KAG1367608.1"/>
    </source>
</evidence>
<accession>A0A8K0IUK2</accession>
<proteinExistence type="predicted"/>